<keyword evidence="2" id="KW-0378">Hydrolase</keyword>
<sequence length="322" mass="36086">MTWWQAYGRDKAINQVINQAAKQNAENPVNEETQVFTGNYTPGTKPLTVVLLPALFVGDWMWEGIYNRLNAEGWPVIQFTESISLIDRQTARSINRVAARLLEATRQHTSQPLVVAGDSLGGLIAFEFARSFPDETAGLVASGAPGLNLKVQEFARNLAQDVTSPTEFADKFLGKLLYDPNAHDIDPERYEKVVEELAEPDNLTSMMSAVRAISRYNSRKIVMEIDTPKLFIWGKHDEITPVEDWERALPRMKNARLVSFEECGHAPMFEKPDDFYRELVTFLNELVANMTPEQLAQAEAQKQAIEQAAAEVNAIEQGSTGQ</sequence>
<dbReference type="Gene3D" id="3.40.50.1820">
    <property type="entry name" value="alpha/beta hydrolase"/>
    <property type="match status" value="1"/>
</dbReference>
<evidence type="ECO:0000313" key="2">
    <source>
        <dbReference type="EMBL" id="MFI7585841.1"/>
    </source>
</evidence>
<dbReference type="PANTHER" id="PTHR46438:SF11">
    <property type="entry name" value="LIPASE-RELATED"/>
    <property type="match status" value="1"/>
</dbReference>
<organism evidence="2 3">
    <name type="scientific">Spongisporangium articulatum</name>
    <dbReference type="NCBI Taxonomy" id="3362603"/>
    <lineage>
        <taxon>Bacteria</taxon>
        <taxon>Bacillati</taxon>
        <taxon>Actinomycetota</taxon>
        <taxon>Actinomycetes</taxon>
        <taxon>Kineosporiales</taxon>
        <taxon>Kineosporiaceae</taxon>
        <taxon>Spongisporangium</taxon>
    </lineage>
</organism>
<dbReference type="EMBL" id="JBITLV010000001">
    <property type="protein sequence ID" value="MFI7585841.1"/>
    <property type="molecule type" value="Genomic_DNA"/>
</dbReference>
<dbReference type="InterPro" id="IPR029058">
    <property type="entry name" value="AB_hydrolase_fold"/>
</dbReference>
<protein>
    <submittedName>
        <fullName evidence="2">Alpha/beta fold hydrolase</fullName>
    </submittedName>
</protein>
<dbReference type="PRINTS" id="PR00111">
    <property type="entry name" value="ABHYDROLASE"/>
</dbReference>
<name>A0ABW8AHK9_9ACTN</name>
<dbReference type="InterPro" id="IPR000073">
    <property type="entry name" value="AB_hydrolase_1"/>
</dbReference>
<dbReference type="SUPFAM" id="SSF53474">
    <property type="entry name" value="alpha/beta-Hydrolases"/>
    <property type="match status" value="1"/>
</dbReference>
<evidence type="ECO:0000259" key="1">
    <source>
        <dbReference type="Pfam" id="PF12146"/>
    </source>
</evidence>
<reference evidence="2 3" key="1">
    <citation type="submission" date="2024-10" db="EMBL/GenBank/DDBJ databases">
        <title>The Natural Products Discovery Center: Release of the First 8490 Sequenced Strains for Exploring Actinobacteria Biosynthetic Diversity.</title>
        <authorList>
            <person name="Kalkreuter E."/>
            <person name="Kautsar S.A."/>
            <person name="Yang D."/>
            <person name="Bader C.D."/>
            <person name="Teijaro C.N."/>
            <person name="Fluegel L."/>
            <person name="Davis C.M."/>
            <person name="Simpson J.R."/>
            <person name="Lauterbach L."/>
            <person name="Steele A.D."/>
            <person name="Gui C."/>
            <person name="Meng S."/>
            <person name="Li G."/>
            <person name="Viehrig K."/>
            <person name="Ye F."/>
            <person name="Su P."/>
            <person name="Kiefer A.F."/>
            <person name="Nichols A."/>
            <person name="Cepeda A.J."/>
            <person name="Yan W."/>
            <person name="Fan B."/>
            <person name="Jiang Y."/>
            <person name="Adhikari A."/>
            <person name="Zheng C.-J."/>
            <person name="Schuster L."/>
            <person name="Cowan T.M."/>
            <person name="Smanski M.J."/>
            <person name="Chevrette M.G."/>
            <person name="De Carvalho L.P.S."/>
            <person name="Shen B."/>
        </authorList>
    </citation>
    <scope>NUCLEOTIDE SEQUENCE [LARGE SCALE GENOMIC DNA]</scope>
    <source>
        <strain evidence="2 3">NPDC049639</strain>
    </source>
</reference>
<dbReference type="Proteomes" id="UP001612915">
    <property type="component" value="Unassembled WGS sequence"/>
</dbReference>
<evidence type="ECO:0000313" key="3">
    <source>
        <dbReference type="Proteomes" id="UP001612915"/>
    </source>
</evidence>
<dbReference type="RefSeq" id="WP_398274416.1">
    <property type="nucleotide sequence ID" value="NZ_JBITLV010000001.1"/>
</dbReference>
<gene>
    <name evidence="2" type="ORF">ACIB24_02055</name>
</gene>
<dbReference type="Pfam" id="PF12146">
    <property type="entry name" value="Hydrolase_4"/>
    <property type="match status" value="1"/>
</dbReference>
<feature type="domain" description="Serine aminopeptidase S33" evidence="1">
    <location>
        <begin position="103"/>
        <end position="271"/>
    </location>
</feature>
<keyword evidence="3" id="KW-1185">Reference proteome</keyword>
<dbReference type="GO" id="GO:0016787">
    <property type="term" value="F:hydrolase activity"/>
    <property type="evidence" value="ECO:0007669"/>
    <property type="project" value="UniProtKB-KW"/>
</dbReference>
<dbReference type="PANTHER" id="PTHR46438">
    <property type="entry name" value="ALPHA/BETA-HYDROLASES SUPERFAMILY PROTEIN"/>
    <property type="match status" value="1"/>
</dbReference>
<dbReference type="InterPro" id="IPR022742">
    <property type="entry name" value="Hydrolase_4"/>
</dbReference>
<accession>A0ABW8AHK9</accession>
<comment type="caution">
    <text evidence="2">The sequence shown here is derived from an EMBL/GenBank/DDBJ whole genome shotgun (WGS) entry which is preliminary data.</text>
</comment>
<proteinExistence type="predicted"/>